<dbReference type="PANTHER" id="PTHR24147">
    <property type="entry name" value="ANKYRIN REPEAT DOMAIN 36-RELATED"/>
    <property type="match status" value="1"/>
</dbReference>
<feature type="compositionally biased region" description="Basic and acidic residues" evidence="2">
    <location>
        <begin position="899"/>
        <end position="991"/>
    </location>
</feature>
<dbReference type="PANTHER" id="PTHR24147:SF53">
    <property type="entry name" value="ANKYRIN REPEAT DOMAIN 26"/>
    <property type="match status" value="1"/>
</dbReference>
<feature type="compositionally biased region" description="Basic residues" evidence="2">
    <location>
        <begin position="1"/>
        <end position="12"/>
    </location>
</feature>
<feature type="compositionally biased region" description="Polar residues" evidence="2">
    <location>
        <begin position="421"/>
        <end position="436"/>
    </location>
</feature>
<evidence type="ECO:0000313" key="4">
    <source>
        <dbReference type="RefSeq" id="XP_035827366.1"/>
    </source>
</evidence>
<feature type="non-terminal residue" evidence="4">
    <location>
        <position position="991"/>
    </location>
</feature>
<keyword evidence="1" id="KW-0040">ANK repeat</keyword>
<dbReference type="Pfam" id="PF12796">
    <property type="entry name" value="Ank_2"/>
    <property type="match status" value="2"/>
</dbReference>
<evidence type="ECO:0000256" key="2">
    <source>
        <dbReference type="SAM" id="MobiDB-lite"/>
    </source>
</evidence>
<dbReference type="InterPro" id="IPR050657">
    <property type="entry name" value="Ankyrin_repeat_domain"/>
</dbReference>
<feature type="compositionally biased region" description="Polar residues" evidence="2">
    <location>
        <begin position="884"/>
        <end position="898"/>
    </location>
</feature>
<evidence type="ECO:0000256" key="1">
    <source>
        <dbReference type="PROSITE-ProRule" id="PRU00023"/>
    </source>
</evidence>
<organism evidence="3 4">
    <name type="scientific">Aplysia californica</name>
    <name type="common">California sea hare</name>
    <dbReference type="NCBI Taxonomy" id="6500"/>
    <lineage>
        <taxon>Eukaryota</taxon>
        <taxon>Metazoa</taxon>
        <taxon>Spiralia</taxon>
        <taxon>Lophotrochozoa</taxon>
        <taxon>Mollusca</taxon>
        <taxon>Gastropoda</taxon>
        <taxon>Heterobranchia</taxon>
        <taxon>Euthyneura</taxon>
        <taxon>Tectipleura</taxon>
        <taxon>Aplysiida</taxon>
        <taxon>Aplysioidea</taxon>
        <taxon>Aplysiidae</taxon>
        <taxon>Aplysia</taxon>
    </lineage>
</organism>
<dbReference type="InterPro" id="IPR036770">
    <property type="entry name" value="Ankyrin_rpt-contain_sf"/>
</dbReference>
<keyword evidence="3" id="KW-1185">Reference proteome</keyword>
<name>A0ABM1VY73_APLCA</name>
<reference evidence="4" key="1">
    <citation type="submission" date="2025-08" db="UniProtKB">
        <authorList>
            <consortium name="RefSeq"/>
        </authorList>
    </citation>
    <scope>IDENTIFICATION</scope>
</reference>
<feature type="region of interest" description="Disordered" evidence="2">
    <location>
        <begin position="764"/>
        <end position="991"/>
    </location>
</feature>
<dbReference type="InterPro" id="IPR002110">
    <property type="entry name" value="Ankyrin_rpt"/>
</dbReference>
<feature type="region of interest" description="Disordered" evidence="2">
    <location>
        <begin position="1"/>
        <end position="32"/>
    </location>
</feature>
<feature type="compositionally biased region" description="Polar residues" evidence="2">
    <location>
        <begin position="589"/>
        <end position="616"/>
    </location>
</feature>
<feature type="compositionally biased region" description="Basic and acidic residues" evidence="2">
    <location>
        <begin position="328"/>
        <end position="337"/>
    </location>
</feature>
<feature type="compositionally biased region" description="Acidic residues" evidence="2">
    <location>
        <begin position="702"/>
        <end position="714"/>
    </location>
</feature>
<feature type="region of interest" description="Disordered" evidence="2">
    <location>
        <begin position="363"/>
        <end position="739"/>
    </location>
</feature>
<feature type="compositionally biased region" description="Low complexity" evidence="2">
    <location>
        <begin position="676"/>
        <end position="686"/>
    </location>
</feature>
<sequence>MKKLWRKVRKGSPARSGEASPKSGSTRGSVASLNIGYDVREKDLGKLHKAAWNGDLNKVKQLAKKDPSPLDKENRTPLHLACIQGHDQIVQELLEWKAKTNIGDNQSRTPLMRAVEFQQEGCVNLLTTYRADVETGDGQGNTPLHMAVMGGGLGIVTLLIKAGASLNTRNKEGFSPLHLAVRNKMEDVCRLLLKERADIDIEDTNLRTPLMYACQDGSVSLVRLLLGYNANTLHKDSKGWSADDYAVIPGHHACSQLITDHNHRVSRSTPQSTPRSSLPPSVVNTPRDKDSIGLPAQDAEDDDSENETISKASGGPDSWADSPEISIMDDKKGKDASDVEDDIFEEKPAAAKVDVTKFAHAIHISESDTDGESFRGPTPRKTPKDEEADDDDDQMGMPTTQGAAVAEGKRAAAAAVASARQTSWQSQTSGEDNSWGDSPVAQRKNSTQRVSFKRDEELSEVHDITVTESEAESDVHDPGAKPQVKTSTPAKPSVPSTESGYVPTGAAGSAGVSPSHEKMRGDTQKTALMDELGISDVDDISEMSDSAPALPASPPPKATNPSPGVDEWDSSAVSDIMTTPRPGILKKWGNSSLQSSGEGKQQPTSPQQKPAAQTKTLIKAPAVDSGDESSAWDTTEAENIGARSKPGPSASATAAPGPPQHKDSVSEWDSDLEDLVNPVTPAVAATPTPPPPNATITKENNANDEDADDDDWDSTTDAITPRQNAGLQYKEVNVGGPSSISEPLVPVQAAPVAQPVPESAVTASAVAAQAQGQGGGGMMAADDEDTESAWDSDGDALPSESADPPAYDDPPPPYLATPLIPTAITSPRTSQLQGAATSGQPAAQEGKVHAGVGVKAQASPAFDSDEDSETVSSWELERKRQRSKPQTSVDLNFGSRTESPNRQREIEEDAMRQEQNELQERLREQKLREEEERRKEKEEQRKREEEEEQRLRAEEVKRAREEAERKEREEAERQEQQRREWEREEMRREEE</sequence>
<dbReference type="SMART" id="SM00248">
    <property type="entry name" value="ANK"/>
    <property type="match status" value="6"/>
</dbReference>
<dbReference type="Proteomes" id="UP000694888">
    <property type="component" value="Unplaced"/>
</dbReference>
<dbReference type="PROSITE" id="PS50088">
    <property type="entry name" value="ANK_REPEAT"/>
    <property type="match status" value="4"/>
</dbReference>
<dbReference type="Pfam" id="PF00023">
    <property type="entry name" value="Ank"/>
    <property type="match status" value="1"/>
</dbReference>
<feature type="repeat" description="ANK" evidence="1">
    <location>
        <begin position="172"/>
        <end position="204"/>
    </location>
</feature>
<dbReference type="SUPFAM" id="SSF48403">
    <property type="entry name" value="Ankyrin repeat"/>
    <property type="match status" value="1"/>
</dbReference>
<dbReference type="PRINTS" id="PR01415">
    <property type="entry name" value="ANKYRIN"/>
</dbReference>
<feature type="compositionally biased region" description="Polar residues" evidence="2">
    <location>
        <begin position="824"/>
        <end position="841"/>
    </location>
</feature>
<dbReference type="PROSITE" id="PS50297">
    <property type="entry name" value="ANK_REP_REGION"/>
    <property type="match status" value="4"/>
</dbReference>
<evidence type="ECO:0000313" key="3">
    <source>
        <dbReference type="Proteomes" id="UP000694888"/>
    </source>
</evidence>
<feature type="compositionally biased region" description="Polar residues" evidence="2">
    <location>
        <begin position="22"/>
        <end position="32"/>
    </location>
</feature>
<protein>
    <submittedName>
        <fullName evidence="4">Ankyrin repeat domain-containing protein 36B</fullName>
    </submittedName>
</protein>
<accession>A0ABM1VY73</accession>
<feature type="region of interest" description="Disordered" evidence="2">
    <location>
        <begin position="262"/>
        <end position="343"/>
    </location>
</feature>
<feature type="repeat" description="ANK" evidence="1">
    <location>
        <begin position="73"/>
        <end position="105"/>
    </location>
</feature>
<feature type="compositionally biased region" description="Basic and acidic residues" evidence="2">
    <location>
        <begin position="452"/>
        <end position="465"/>
    </location>
</feature>
<feature type="compositionally biased region" description="Polar residues" evidence="2">
    <location>
        <begin position="484"/>
        <end position="499"/>
    </location>
</feature>
<dbReference type="Gene3D" id="1.25.40.20">
    <property type="entry name" value="Ankyrin repeat-containing domain"/>
    <property type="match status" value="2"/>
</dbReference>
<feature type="compositionally biased region" description="Low complexity" evidence="2">
    <location>
        <begin position="402"/>
        <end position="420"/>
    </location>
</feature>
<dbReference type="RefSeq" id="XP_035827366.1">
    <property type="nucleotide sequence ID" value="XM_035971473.1"/>
</dbReference>
<feature type="repeat" description="ANK" evidence="1">
    <location>
        <begin position="139"/>
        <end position="171"/>
    </location>
</feature>
<feature type="compositionally biased region" description="Low complexity" evidence="2">
    <location>
        <begin position="646"/>
        <end position="655"/>
    </location>
</feature>
<feature type="compositionally biased region" description="Acidic residues" evidence="2">
    <location>
        <begin position="781"/>
        <end position="794"/>
    </location>
</feature>
<dbReference type="GeneID" id="101859805"/>
<gene>
    <name evidence="4" type="primary">LOC101859805</name>
</gene>
<feature type="repeat" description="ANK" evidence="1">
    <location>
        <begin position="205"/>
        <end position="237"/>
    </location>
</feature>
<feature type="compositionally biased region" description="Low complexity" evidence="2">
    <location>
        <begin position="267"/>
        <end position="281"/>
    </location>
</feature>
<proteinExistence type="predicted"/>